<dbReference type="GO" id="GO:0046983">
    <property type="term" value="F:protein dimerization activity"/>
    <property type="evidence" value="ECO:0007669"/>
    <property type="project" value="InterPro"/>
</dbReference>
<proteinExistence type="inferred from homology"/>
<evidence type="ECO:0000256" key="3">
    <source>
        <dbReference type="ARBA" id="ARBA00023163"/>
    </source>
</evidence>
<evidence type="ECO:0000256" key="4">
    <source>
        <dbReference type="SAM" id="MobiDB-lite"/>
    </source>
</evidence>
<keyword evidence="2" id="KW-0805">Transcription regulation</keyword>
<comment type="caution">
    <text evidence="5">The sequence shown here is derived from an EMBL/GenBank/DDBJ whole genome shotgun (WGS) entry which is preliminary data.</text>
</comment>
<dbReference type="GO" id="GO:0006351">
    <property type="term" value="P:DNA-templated transcription"/>
    <property type="evidence" value="ECO:0007669"/>
    <property type="project" value="InterPro"/>
</dbReference>
<feature type="region of interest" description="Disordered" evidence="4">
    <location>
        <begin position="89"/>
        <end position="116"/>
    </location>
</feature>
<protein>
    <submittedName>
        <fullName evidence="5">Uncharacterized protein</fullName>
    </submittedName>
</protein>
<dbReference type="EMBL" id="JAGFBR010000011">
    <property type="protein sequence ID" value="KAH0458718.1"/>
    <property type="molecule type" value="Genomic_DNA"/>
</dbReference>
<dbReference type="GO" id="GO:0003700">
    <property type="term" value="F:DNA-binding transcription factor activity"/>
    <property type="evidence" value="ECO:0007669"/>
    <property type="project" value="InterPro"/>
</dbReference>
<feature type="compositionally biased region" description="Low complexity" evidence="4">
    <location>
        <begin position="41"/>
        <end position="51"/>
    </location>
</feature>
<dbReference type="Gene3D" id="4.10.280.10">
    <property type="entry name" value="Helix-loop-helix DNA-binding domain"/>
    <property type="match status" value="1"/>
</dbReference>
<evidence type="ECO:0000313" key="5">
    <source>
        <dbReference type="EMBL" id="KAH0458718.1"/>
    </source>
</evidence>
<dbReference type="PANTHER" id="PTHR46412">
    <property type="entry name" value="BES1-INTERACTING MYC-LIKE PROTEIN"/>
    <property type="match status" value="1"/>
</dbReference>
<comment type="similarity">
    <text evidence="1">Belongs to the bHLH protein family.</text>
</comment>
<name>A0AAV7GSX2_DENCH</name>
<organism evidence="5 6">
    <name type="scientific">Dendrobium chrysotoxum</name>
    <name type="common">Orchid</name>
    <dbReference type="NCBI Taxonomy" id="161865"/>
    <lineage>
        <taxon>Eukaryota</taxon>
        <taxon>Viridiplantae</taxon>
        <taxon>Streptophyta</taxon>
        <taxon>Embryophyta</taxon>
        <taxon>Tracheophyta</taxon>
        <taxon>Spermatophyta</taxon>
        <taxon>Magnoliopsida</taxon>
        <taxon>Liliopsida</taxon>
        <taxon>Asparagales</taxon>
        <taxon>Orchidaceae</taxon>
        <taxon>Epidendroideae</taxon>
        <taxon>Malaxideae</taxon>
        <taxon>Dendrobiinae</taxon>
        <taxon>Dendrobium</taxon>
    </lineage>
</organism>
<dbReference type="Proteomes" id="UP000775213">
    <property type="component" value="Unassembled WGS sequence"/>
</dbReference>
<dbReference type="InterPro" id="IPR036638">
    <property type="entry name" value="HLH_DNA-bd_sf"/>
</dbReference>
<evidence type="ECO:0000313" key="6">
    <source>
        <dbReference type="Proteomes" id="UP000775213"/>
    </source>
</evidence>
<dbReference type="InterPro" id="IPR044295">
    <property type="entry name" value="BIM1/2/3"/>
</dbReference>
<feature type="compositionally biased region" description="Basic and acidic residues" evidence="4">
    <location>
        <begin position="99"/>
        <end position="116"/>
    </location>
</feature>
<gene>
    <name evidence="5" type="ORF">IEQ34_011532</name>
</gene>
<dbReference type="AlphaFoldDB" id="A0AAV7GSX2"/>
<evidence type="ECO:0000256" key="2">
    <source>
        <dbReference type="ARBA" id="ARBA00023015"/>
    </source>
</evidence>
<reference evidence="5 6" key="1">
    <citation type="journal article" date="2021" name="Hortic Res">
        <title>Chromosome-scale assembly of the Dendrobium chrysotoxum genome enhances the understanding of orchid evolution.</title>
        <authorList>
            <person name="Zhang Y."/>
            <person name="Zhang G.Q."/>
            <person name="Zhang D."/>
            <person name="Liu X.D."/>
            <person name="Xu X.Y."/>
            <person name="Sun W.H."/>
            <person name="Yu X."/>
            <person name="Zhu X."/>
            <person name="Wang Z.W."/>
            <person name="Zhao X."/>
            <person name="Zhong W.Y."/>
            <person name="Chen H."/>
            <person name="Yin W.L."/>
            <person name="Huang T."/>
            <person name="Niu S.C."/>
            <person name="Liu Z.J."/>
        </authorList>
    </citation>
    <scope>NUCLEOTIDE SEQUENCE [LARGE SCALE GENOMIC DNA]</scope>
    <source>
        <strain evidence="5">Lindl</strain>
    </source>
</reference>
<accession>A0AAV7GSX2</accession>
<keyword evidence="6" id="KW-1185">Reference proteome</keyword>
<dbReference type="PANTHER" id="PTHR46412:SF3">
    <property type="entry name" value="TRANSCRIPTION FACTOR BIM1"/>
    <property type="match status" value="1"/>
</dbReference>
<sequence length="116" mass="12757">MEGIRFRAAPDSLFRSLQSFSLRSSSGQGSGRGLSPFAPRSSASLGASSSSRHCLHVCYLFYIIMIGVLNEGTFVVELTLKIDGRSIDQMASTPRSKHSATEQRRRSKINDRQAFS</sequence>
<feature type="region of interest" description="Disordered" evidence="4">
    <location>
        <begin position="22"/>
        <end position="51"/>
    </location>
</feature>
<keyword evidence="3" id="KW-0804">Transcription</keyword>
<evidence type="ECO:0000256" key="1">
    <source>
        <dbReference type="ARBA" id="ARBA00005510"/>
    </source>
</evidence>